<accession>A0A672PMM7</accession>
<dbReference type="SMART" id="SM00333">
    <property type="entry name" value="TUDOR"/>
    <property type="match status" value="3"/>
</dbReference>
<dbReference type="FunFam" id="2.30.30.140:FF:000018">
    <property type="entry name" value="Serine/threonine-protein kinase 31"/>
    <property type="match status" value="1"/>
</dbReference>
<reference evidence="3" key="2">
    <citation type="submission" date="2025-09" db="UniProtKB">
        <authorList>
            <consortium name="Ensembl"/>
        </authorList>
    </citation>
    <scope>IDENTIFICATION</scope>
</reference>
<evidence type="ECO:0000259" key="2">
    <source>
        <dbReference type="PROSITE" id="PS50304"/>
    </source>
</evidence>
<dbReference type="OMA" id="APFSIPC"/>
<dbReference type="SUPFAM" id="SSF63748">
    <property type="entry name" value="Tudor/PWWP/MBT"/>
    <property type="match status" value="3"/>
</dbReference>
<dbReference type="GO" id="GO:0030719">
    <property type="term" value="P:P granule organization"/>
    <property type="evidence" value="ECO:0007669"/>
    <property type="project" value="UniProtKB-ARBA"/>
</dbReference>
<dbReference type="AlphaFoldDB" id="A0A672PMM7"/>
<keyword evidence="4" id="KW-1185">Reference proteome</keyword>
<dbReference type="InterPro" id="IPR035437">
    <property type="entry name" value="SNase_OB-fold_sf"/>
</dbReference>
<evidence type="ECO:0000256" key="1">
    <source>
        <dbReference type="ARBA" id="ARBA00022782"/>
    </source>
</evidence>
<dbReference type="PANTHER" id="PTHR22948">
    <property type="entry name" value="TUDOR DOMAIN CONTAINING PROTEIN"/>
    <property type="match status" value="1"/>
</dbReference>
<dbReference type="InParanoid" id="A0A672PMM7"/>
<organism evidence="3 4">
    <name type="scientific">Sinocyclocheilus grahami</name>
    <name type="common">Dianchi golden-line fish</name>
    <name type="synonym">Barbus grahami</name>
    <dbReference type="NCBI Taxonomy" id="75366"/>
    <lineage>
        <taxon>Eukaryota</taxon>
        <taxon>Metazoa</taxon>
        <taxon>Chordata</taxon>
        <taxon>Craniata</taxon>
        <taxon>Vertebrata</taxon>
        <taxon>Euteleostomi</taxon>
        <taxon>Actinopterygii</taxon>
        <taxon>Neopterygii</taxon>
        <taxon>Teleostei</taxon>
        <taxon>Ostariophysi</taxon>
        <taxon>Cypriniformes</taxon>
        <taxon>Cyprinidae</taxon>
        <taxon>Cyprininae</taxon>
        <taxon>Sinocyclocheilus</taxon>
    </lineage>
</organism>
<dbReference type="InterPro" id="IPR002999">
    <property type="entry name" value="Tudor"/>
</dbReference>
<keyword evidence="1" id="KW-0221">Differentiation</keyword>
<evidence type="ECO:0000313" key="4">
    <source>
        <dbReference type="Proteomes" id="UP000472262"/>
    </source>
</evidence>
<evidence type="ECO:0000313" key="3">
    <source>
        <dbReference type="Ensembl" id="ENSSGRP00000064766.1"/>
    </source>
</evidence>
<dbReference type="Proteomes" id="UP000472262">
    <property type="component" value="Unassembled WGS sequence"/>
</dbReference>
<sequence length="577" mass="65919">MTDYFNKLQLNEEVFEEPVPGALCCAMYEKDMHYYRALIVDTLEKGAEVFFIDFGNTEKVPSMLIKKLPRKFAIQPEFALKCTLAHVVPVEDIWTTTASNVFRQVTSDKTLMVHVIHRKNAQYVVDLFVRGAENNTSIATIMTTAKMALDWRYNPALASVKAETSCKDKGNALSKKKMRKDSHVVTFCKVTSSRPNPKHVKPECEQQNHIERCTPSETPKLKVYTDTFKPMHYKPGSELSVICSHVNSPSDFWCQNESTKFDLDKLMEEMQAFYQTHTIAFKSPAVCCAVKSPQDNRWHRACSLEEKNDKLYVMLVDFGIVIQEKRQNIQALAPQFLELHEQAYRCTLNLIEPVGGSSWSAEACNLFRDFVSKGSPSICRIHSHLYEQGKGLLNVVTIHTPLQQATTYLELVQVTHVCSPWEIYFQLDRNTEILNTLMERVAEEGQLLTATCEDCNGNVCLAKYICDGKWYRALTHPVQSHQHVSVFFVDYGDMQISEKTNLKKLPEELSRLPKVTYHCLLRGVKPKVKLTVDYTKKTIRLYFCSALSLKQSLVCVIATVLSSEQYLKFGDSVTYRS</sequence>
<protein>
    <recommendedName>
        <fullName evidence="2">Tudor domain-containing protein</fullName>
    </recommendedName>
</protein>
<feature type="domain" description="Tudor" evidence="2">
    <location>
        <begin position="280"/>
        <end position="339"/>
    </location>
</feature>
<proteinExistence type="predicted"/>
<feature type="domain" description="Tudor" evidence="2">
    <location>
        <begin position="453"/>
        <end position="512"/>
    </location>
</feature>
<reference evidence="3" key="1">
    <citation type="submission" date="2025-08" db="UniProtKB">
        <authorList>
            <consortium name="Ensembl"/>
        </authorList>
    </citation>
    <scope>IDENTIFICATION</scope>
</reference>
<feature type="domain" description="Tudor" evidence="2">
    <location>
        <begin position="17"/>
        <end position="75"/>
    </location>
</feature>
<dbReference type="InterPro" id="IPR050621">
    <property type="entry name" value="Tudor_domain_containing"/>
</dbReference>
<dbReference type="Gene3D" id="2.40.50.90">
    <property type="match status" value="3"/>
</dbReference>
<name>A0A672PMM7_SINGR</name>
<dbReference type="Ensembl" id="ENSSGRT00000069056.1">
    <property type="protein sequence ID" value="ENSSGRP00000064766.1"/>
    <property type="gene ID" value="ENSSGRG00000033379.1"/>
</dbReference>
<dbReference type="PROSITE" id="PS50304">
    <property type="entry name" value="TUDOR"/>
    <property type="match status" value="3"/>
</dbReference>
<dbReference type="Gene3D" id="2.30.30.140">
    <property type="match status" value="3"/>
</dbReference>
<dbReference type="PANTHER" id="PTHR22948:SF7">
    <property type="entry name" value="TUDOR DOMAIN-CONTAINING PROTEIN 15"/>
    <property type="match status" value="1"/>
</dbReference>
<dbReference type="Pfam" id="PF00567">
    <property type="entry name" value="TUDOR"/>
    <property type="match status" value="3"/>
</dbReference>